<evidence type="ECO:0000313" key="2">
    <source>
        <dbReference type="EMBL" id="KAK6161373.1"/>
    </source>
</evidence>
<reference evidence="2 3" key="1">
    <citation type="journal article" date="2021" name="Comput. Struct. Biotechnol. J.">
        <title>De novo genome assembly of the potent medicinal plant Rehmannia glutinosa using nanopore technology.</title>
        <authorList>
            <person name="Ma L."/>
            <person name="Dong C."/>
            <person name="Song C."/>
            <person name="Wang X."/>
            <person name="Zheng X."/>
            <person name="Niu Y."/>
            <person name="Chen S."/>
            <person name="Feng W."/>
        </authorList>
    </citation>
    <scope>NUCLEOTIDE SEQUENCE [LARGE SCALE GENOMIC DNA]</scope>
    <source>
        <strain evidence="2">DH-2019</strain>
    </source>
</reference>
<organism evidence="2 3">
    <name type="scientific">Rehmannia glutinosa</name>
    <name type="common">Chinese foxglove</name>
    <dbReference type="NCBI Taxonomy" id="99300"/>
    <lineage>
        <taxon>Eukaryota</taxon>
        <taxon>Viridiplantae</taxon>
        <taxon>Streptophyta</taxon>
        <taxon>Embryophyta</taxon>
        <taxon>Tracheophyta</taxon>
        <taxon>Spermatophyta</taxon>
        <taxon>Magnoliopsida</taxon>
        <taxon>eudicotyledons</taxon>
        <taxon>Gunneridae</taxon>
        <taxon>Pentapetalae</taxon>
        <taxon>asterids</taxon>
        <taxon>lamiids</taxon>
        <taxon>Lamiales</taxon>
        <taxon>Orobanchaceae</taxon>
        <taxon>Rehmannieae</taxon>
        <taxon>Rehmannia</taxon>
    </lineage>
</organism>
<keyword evidence="3" id="KW-1185">Reference proteome</keyword>
<evidence type="ECO:0000313" key="3">
    <source>
        <dbReference type="Proteomes" id="UP001318860"/>
    </source>
</evidence>
<gene>
    <name evidence="2" type="ORF">DH2020_004754</name>
</gene>
<feature type="domain" description="Agenet-like" evidence="1">
    <location>
        <begin position="12"/>
        <end position="84"/>
    </location>
</feature>
<name>A0ABR0XQ92_REHGL</name>
<sequence length="236" mass="27715">MENEINLPFKVGELAEARSFEKGYRGAWFRCKITEITMRKGSVKLEYFDYPDEKTKSMRLYQVPPYYIRKKDKYRELMLRPAYPPIYNVKQMPHASVISEVSVIVDDSWKVGDMVDWWTSDCYWCGRITQLLGDGKAQADEELPLAAHTEHESSSRNSYMLEIELKQPPHGEGSTYDEVYFKDLRPSLDWSPEYGWTIPTQECTVRGFPFALRSKQKKSILYLTTRAYDQVTYSFM</sequence>
<protein>
    <recommendedName>
        <fullName evidence="1">Agenet-like domain-containing protein</fullName>
    </recommendedName>
</protein>
<dbReference type="PANTHER" id="PTHR36805:SF7">
    <property type="entry name" value="AGENET DOMAIN-CONTAINING PROTEIN"/>
    <property type="match status" value="1"/>
</dbReference>
<dbReference type="Pfam" id="PF05641">
    <property type="entry name" value="Agenet"/>
    <property type="match status" value="1"/>
</dbReference>
<proteinExistence type="predicted"/>
<dbReference type="EMBL" id="JABTTQ020000003">
    <property type="protein sequence ID" value="KAK6161373.1"/>
    <property type="molecule type" value="Genomic_DNA"/>
</dbReference>
<dbReference type="InterPro" id="IPR008395">
    <property type="entry name" value="Agenet-like_dom"/>
</dbReference>
<dbReference type="Proteomes" id="UP001318860">
    <property type="component" value="Unassembled WGS sequence"/>
</dbReference>
<comment type="caution">
    <text evidence="2">The sequence shown here is derived from an EMBL/GenBank/DDBJ whole genome shotgun (WGS) entry which is preliminary data.</text>
</comment>
<accession>A0ABR0XQ92</accession>
<evidence type="ECO:0000259" key="1">
    <source>
        <dbReference type="Pfam" id="PF05641"/>
    </source>
</evidence>
<dbReference type="PANTHER" id="PTHR36805">
    <property type="entry name" value="AGENET DOMAIN-CONTAINING PROTEIN"/>
    <property type="match status" value="1"/>
</dbReference>